<dbReference type="Gene3D" id="1.25.40.10">
    <property type="entry name" value="Tetratricopeptide repeat domain"/>
    <property type="match status" value="1"/>
</dbReference>
<dbReference type="OrthoDB" id="3215237at2"/>
<sequence>MGQERAPRKSDLERRDPPLPEGMEDAQLPRGVRAELRGVPKDLADRIGARIIAAGLLIDEDPALALEHVLVARRHAARLAVVREAVAETAYAAGEWATALSEYRTLRRMRGAAEYLPVIADCERALGRTREALETVQDPEATSLDPDGRVELKMVEAGIRADMGQTAEAQRVLRQTISNRKLDGAATQLTRARVRYAYADLLAEHGAPTAGEWFAAAAKLDVHHETDAADRVDGTAVVSYDQGEDDHRADDHREDGDIEVNGQEHPHG</sequence>
<evidence type="ECO:0008006" key="4">
    <source>
        <dbReference type="Google" id="ProtNLM"/>
    </source>
</evidence>
<dbReference type="AlphaFoldDB" id="A0A542ZB37"/>
<keyword evidence="3" id="KW-1185">Reference proteome</keyword>
<feature type="compositionally biased region" description="Basic and acidic residues" evidence="1">
    <location>
        <begin position="1"/>
        <end position="18"/>
    </location>
</feature>
<feature type="compositionally biased region" description="Basic and acidic residues" evidence="1">
    <location>
        <begin position="245"/>
        <end position="255"/>
    </location>
</feature>
<proteinExistence type="predicted"/>
<comment type="caution">
    <text evidence="2">The sequence shown here is derived from an EMBL/GenBank/DDBJ whole genome shotgun (WGS) entry which is preliminary data.</text>
</comment>
<reference evidence="2 3" key="1">
    <citation type="submission" date="2019-06" db="EMBL/GenBank/DDBJ databases">
        <title>Sequencing the genomes of 1000 actinobacteria strains.</title>
        <authorList>
            <person name="Klenk H.-P."/>
        </authorList>
    </citation>
    <scope>NUCLEOTIDE SEQUENCE [LARGE SCALE GENOMIC DNA]</scope>
    <source>
        <strain evidence="2 3">DSM 8251</strain>
    </source>
</reference>
<dbReference type="RefSeq" id="WP_142093412.1">
    <property type="nucleotide sequence ID" value="NZ_BAAAMD010000003.1"/>
</dbReference>
<dbReference type="InterPro" id="IPR011990">
    <property type="entry name" value="TPR-like_helical_dom_sf"/>
</dbReference>
<name>A0A542ZB37_9ACTN</name>
<evidence type="ECO:0000313" key="2">
    <source>
        <dbReference type="EMBL" id="TQL57544.1"/>
    </source>
</evidence>
<protein>
    <recommendedName>
        <fullName evidence="4">Tetratricopeptide repeat protein</fullName>
    </recommendedName>
</protein>
<feature type="region of interest" description="Disordered" evidence="1">
    <location>
        <begin position="241"/>
        <end position="268"/>
    </location>
</feature>
<evidence type="ECO:0000256" key="1">
    <source>
        <dbReference type="SAM" id="MobiDB-lite"/>
    </source>
</evidence>
<feature type="region of interest" description="Disordered" evidence="1">
    <location>
        <begin position="1"/>
        <end position="28"/>
    </location>
</feature>
<evidence type="ECO:0000313" key="3">
    <source>
        <dbReference type="Proteomes" id="UP000316196"/>
    </source>
</evidence>
<dbReference type="EMBL" id="VFOR01000002">
    <property type="protein sequence ID" value="TQL57544.1"/>
    <property type="molecule type" value="Genomic_DNA"/>
</dbReference>
<organism evidence="2 3">
    <name type="scientific">Propioniferax innocua</name>
    <dbReference type="NCBI Taxonomy" id="1753"/>
    <lineage>
        <taxon>Bacteria</taxon>
        <taxon>Bacillati</taxon>
        <taxon>Actinomycetota</taxon>
        <taxon>Actinomycetes</taxon>
        <taxon>Propionibacteriales</taxon>
        <taxon>Propionibacteriaceae</taxon>
        <taxon>Propioniferax</taxon>
    </lineage>
</organism>
<accession>A0A542ZB37</accession>
<dbReference type="Proteomes" id="UP000316196">
    <property type="component" value="Unassembled WGS sequence"/>
</dbReference>
<gene>
    <name evidence="2" type="ORF">FB460_1374</name>
</gene>